<keyword evidence="3" id="KW-1185">Reference proteome</keyword>
<evidence type="ECO:0000313" key="2">
    <source>
        <dbReference type="EMBL" id="KAJ3751080.1"/>
    </source>
</evidence>
<dbReference type="InterPro" id="IPR046522">
    <property type="entry name" value="DUF6699"/>
</dbReference>
<evidence type="ECO:0000313" key="3">
    <source>
        <dbReference type="Proteomes" id="UP001142393"/>
    </source>
</evidence>
<name>A0A9W8PC07_9AGAR</name>
<dbReference type="EMBL" id="JANVFU010000001">
    <property type="protein sequence ID" value="KAJ3751080.1"/>
    <property type="molecule type" value="Genomic_DNA"/>
</dbReference>
<gene>
    <name evidence="2" type="ORF">DFH05DRAFT_158463</name>
</gene>
<dbReference type="AlphaFoldDB" id="A0A9W8PC07"/>
<feature type="domain" description="DUF6699" evidence="1">
    <location>
        <begin position="58"/>
        <end position="191"/>
    </location>
</feature>
<dbReference type="Pfam" id="PF20415">
    <property type="entry name" value="DUF6699"/>
    <property type="match status" value="1"/>
</dbReference>
<organism evidence="2 3">
    <name type="scientific">Lentinula detonsa</name>
    <dbReference type="NCBI Taxonomy" id="2804962"/>
    <lineage>
        <taxon>Eukaryota</taxon>
        <taxon>Fungi</taxon>
        <taxon>Dikarya</taxon>
        <taxon>Basidiomycota</taxon>
        <taxon>Agaricomycotina</taxon>
        <taxon>Agaricomycetes</taxon>
        <taxon>Agaricomycetidae</taxon>
        <taxon>Agaricales</taxon>
        <taxon>Marasmiineae</taxon>
        <taxon>Omphalotaceae</taxon>
        <taxon>Lentinula</taxon>
    </lineage>
</organism>
<sequence>MPGKTVRFNTPSPSHSVASLPEIDGSVSPQRIPAVMLPAVDCQINPVLHHSRSSSSPIKWNMTCPVGTALLHPSWAQSYWSSPATNPFVTHLVIIFGAWRITVVPHPASNVAYVTVLDVLHGIYRYLRSTSSERNFQALSPDKQRRVTNAYNYRWQRCQIPAEREVEQKKGVKEIDFLADSTVFWGLSPTKELGTWKLEVSHS</sequence>
<evidence type="ECO:0000259" key="1">
    <source>
        <dbReference type="Pfam" id="PF20415"/>
    </source>
</evidence>
<accession>A0A9W8PC07</accession>
<proteinExistence type="predicted"/>
<protein>
    <recommendedName>
        <fullName evidence="1">DUF6699 domain-containing protein</fullName>
    </recommendedName>
</protein>
<dbReference type="Proteomes" id="UP001142393">
    <property type="component" value="Unassembled WGS sequence"/>
</dbReference>
<reference evidence="2 3" key="1">
    <citation type="journal article" date="2023" name="Proc. Natl. Acad. Sci. U.S.A.">
        <title>A global phylogenomic analysis of the shiitake genus Lentinula.</title>
        <authorList>
            <person name="Sierra-Patev S."/>
            <person name="Min B."/>
            <person name="Naranjo-Ortiz M."/>
            <person name="Looney B."/>
            <person name="Konkel Z."/>
            <person name="Slot J.C."/>
            <person name="Sakamoto Y."/>
            <person name="Steenwyk J.L."/>
            <person name="Rokas A."/>
            <person name="Carro J."/>
            <person name="Camarero S."/>
            <person name="Ferreira P."/>
            <person name="Molpeceres G."/>
            <person name="Ruiz-Duenas F.J."/>
            <person name="Serrano A."/>
            <person name="Henrissat B."/>
            <person name="Drula E."/>
            <person name="Hughes K.W."/>
            <person name="Mata J.L."/>
            <person name="Ishikawa N.K."/>
            <person name="Vargas-Isla R."/>
            <person name="Ushijima S."/>
            <person name="Smith C.A."/>
            <person name="Donoghue J."/>
            <person name="Ahrendt S."/>
            <person name="Andreopoulos W."/>
            <person name="He G."/>
            <person name="LaButti K."/>
            <person name="Lipzen A."/>
            <person name="Ng V."/>
            <person name="Riley R."/>
            <person name="Sandor L."/>
            <person name="Barry K."/>
            <person name="Martinez A.T."/>
            <person name="Xiao Y."/>
            <person name="Gibbons J.G."/>
            <person name="Terashima K."/>
            <person name="Grigoriev I.V."/>
            <person name="Hibbett D."/>
        </authorList>
    </citation>
    <scope>NUCLEOTIDE SEQUENCE [LARGE SCALE GENOMIC DNA]</scope>
    <source>
        <strain evidence="2 3">TFB7810</strain>
    </source>
</reference>
<comment type="caution">
    <text evidence="2">The sequence shown here is derived from an EMBL/GenBank/DDBJ whole genome shotgun (WGS) entry which is preliminary data.</text>
</comment>